<dbReference type="Gene3D" id="3.30.230.10">
    <property type="match status" value="1"/>
</dbReference>
<organism evidence="6 7">
    <name type="scientific">Candidatus Lloydbacteria bacterium RIFCSPHIGHO2_02_FULL_54_17</name>
    <dbReference type="NCBI Taxonomy" id="1798664"/>
    <lineage>
        <taxon>Bacteria</taxon>
        <taxon>Candidatus Lloydiibacteriota</taxon>
    </lineage>
</organism>
<accession>A0A1G2DCJ7</accession>
<reference evidence="6 7" key="1">
    <citation type="journal article" date="2016" name="Nat. Commun.">
        <title>Thousands of microbial genomes shed light on interconnected biogeochemical processes in an aquifer system.</title>
        <authorList>
            <person name="Anantharaman K."/>
            <person name="Brown C.T."/>
            <person name="Hug L.A."/>
            <person name="Sharon I."/>
            <person name="Castelle C.J."/>
            <person name="Probst A.J."/>
            <person name="Thomas B.C."/>
            <person name="Singh A."/>
            <person name="Wilkins M.J."/>
            <person name="Karaoz U."/>
            <person name="Brodie E.L."/>
            <person name="Williams K.H."/>
            <person name="Hubbard S.S."/>
            <person name="Banfield J.F."/>
        </authorList>
    </citation>
    <scope>NUCLEOTIDE SEQUENCE [LARGE SCALE GENOMIC DNA]</scope>
</reference>
<sequence length="131" mass="14606">MSLPYIEAVGRRKTAIARVRATSASKTVVTVNGRTVEKYFGLPSLVAIVHAPLSREGFSGKYTISIKVGGGGIHAQAEAIRLGLSRILVKEDVNQKGALKKLGFLKRDSRKVERKLFGFRKSRKRKQWKKR</sequence>
<evidence type="ECO:0000313" key="7">
    <source>
        <dbReference type="Proteomes" id="UP000178636"/>
    </source>
</evidence>
<evidence type="ECO:0000256" key="3">
    <source>
        <dbReference type="ARBA" id="ARBA00023274"/>
    </source>
</evidence>
<dbReference type="InterPro" id="IPR020568">
    <property type="entry name" value="Ribosomal_Su5_D2-typ_SF"/>
</dbReference>
<dbReference type="Proteomes" id="UP000178636">
    <property type="component" value="Unassembled WGS sequence"/>
</dbReference>
<name>A0A1G2DCJ7_9BACT</name>
<gene>
    <name evidence="6" type="ORF">A3C93_02995</name>
</gene>
<evidence type="ECO:0000256" key="2">
    <source>
        <dbReference type="ARBA" id="ARBA00022980"/>
    </source>
</evidence>
<keyword evidence="2 6" id="KW-0689">Ribosomal protein</keyword>
<dbReference type="GO" id="GO:0005737">
    <property type="term" value="C:cytoplasm"/>
    <property type="evidence" value="ECO:0007669"/>
    <property type="project" value="UniProtKB-ARBA"/>
</dbReference>
<dbReference type="InterPro" id="IPR014721">
    <property type="entry name" value="Ribsml_uS5_D2-typ_fold_subgr"/>
</dbReference>
<comment type="caution">
    <text evidence="6">The sequence shown here is derived from an EMBL/GenBank/DDBJ whole genome shotgun (WGS) entry which is preliminary data.</text>
</comment>
<dbReference type="EMBL" id="MHLO01000049">
    <property type="protein sequence ID" value="OGZ10661.1"/>
    <property type="molecule type" value="Genomic_DNA"/>
</dbReference>
<comment type="similarity">
    <text evidence="1">Belongs to the universal ribosomal protein uS9 family.</text>
</comment>
<proteinExistence type="inferred from homology"/>
<dbReference type="GO" id="GO:0015935">
    <property type="term" value="C:small ribosomal subunit"/>
    <property type="evidence" value="ECO:0007669"/>
    <property type="project" value="TreeGrafter"/>
</dbReference>
<dbReference type="InterPro" id="IPR023035">
    <property type="entry name" value="Ribosomal_uS9_bac/plastid"/>
</dbReference>
<protein>
    <recommendedName>
        <fullName evidence="4">Small ribosomal subunit protein uS9</fullName>
    </recommendedName>
    <alternativeName>
        <fullName evidence="5">30S ribosomal protein S9</fullName>
    </alternativeName>
</protein>
<dbReference type="GO" id="GO:0003723">
    <property type="term" value="F:RNA binding"/>
    <property type="evidence" value="ECO:0007669"/>
    <property type="project" value="TreeGrafter"/>
</dbReference>
<dbReference type="AlphaFoldDB" id="A0A1G2DCJ7"/>
<dbReference type="NCBIfam" id="NF001099">
    <property type="entry name" value="PRK00132.1"/>
    <property type="match status" value="1"/>
</dbReference>
<evidence type="ECO:0000313" key="6">
    <source>
        <dbReference type="EMBL" id="OGZ10661.1"/>
    </source>
</evidence>
<dbReference type="SUPFAM" id="SSF54211">
    <property type="entry name" value="Ribosomal protein S5 domain 2-like"/>
    <property type="match status" value="1"/>
</dbReference>
<dbReference type="GO" id="GO:0003735">
    <property type="term" value="F:structural constituent of ribosome"/>
    <property type="evidence" value="ECO:0007669"/>
    <property type="project" value="InterPro"/>
</dbReference>
<keyword evidence="3" id="KW-0687">Ribonucleoprotein</keyword>
<evidence type="ECO:0000256" key="4">
    <source>
        <dbReference type="ARBA" id="ARBA00035259"/>
    </source>
</evidence>
<dbReference type="InterPro" id="IPR000754">
    <property type="entry name" value="Ribosomal_uS9"/>
</dbReference>
<dbReference type="PANTHER" id="PTHR21569">
    <property type="entry name" value="RIBOSOMAL PROTEIN S9"/>
    <property type="match status" value="1"/>
</dbReference>
<dbReference type="PANTHER" id="PTHR21569:SF1">
    <property type="entry name" value="SMALL RIBOSOMAL SUBUNIT PROTEIN US9M"/>
    <property type="match status" value="1"/>
</dbReference>
<evidence type="ECO:0000256" key="1">
    <source>
        <dbReference type="ARBA" id="ARBA00005251"/>
    </source>
</evidence>
<dbReference type="GO" id="GO:0006412">
    <property type="term" value="P:translation"/>
    <property type="evidence" value="ECO:0007669"/>
    <property type="project" value="InterPro"/>
</dbReference>
<evidence type="ECO:0000256" key="5">
    <source>
        <dbReference type="ARBA" id="ARBA00035523"/>
    </source>
</evidence>
<dbReference type="STRING" id="1798664.A3C93_02995"/>
<dbReference type="Pfam" id="PF00380">
    <property type="entry name" value="Ribosomal_S9"/>
    <property type="match status" value="1"/>
</dbReference>